<comment type="caution">
    <text evidence="1">The sequence shown here is derived from an EMBL/GenBank/DDBJ whole genome shotgun (WGS) entry which is preliminary data.</text>
</comment>
<dbReference type="AlphaFoldDB" id="A0A9P4J0Z2"/>
<dbReference type="EMBL" id="ML996088">
    <property type="protein sequence ID" value="KAF2151457.1"/>
    <property type="molecule type" value="Genomic_DNA"/>
</dbReference>
<name>A0A9P4J0Z2_9PEZI</name>
<evidence type="ECO:0000313" key="2">
    <source>
        <dbReference type="Proteomes" id="UP000799439"/>
    </source>
</evidence>
<dbReference type="Proteomes" id="UP000799439">
    <property type="component" value="Unassembled WGS sequence"/>
</dbReference>
<reference evidence="1" key="1">
    <citation type="journal article" date="2020" name="Stud. Mycol.">
        <title>101 Dothideomycetes genomes: a test case for predicting lifestyles and emergence of pathogens.</title>
        <authorList>
            <person name="Haridas S."/>
            <person name="Albert R."/>
            <person name="Binder M."/>
            <person name="Bloem J."/>
            <person name="Labutti K."/>
            <person name="Salamov A."/>
            <person name="Andreopoulos B."/>
            <person name="Baker S."/>
            <person name="Barry K."/>
            <person name="Bills G."/>
            <person name="Bluhm B."/>
            <person name="Cannon C."/>
            <person name="Castanera R."/>
            <person name="Culley D."/>
            <person name="Daum C."/>
            <person name="Ezra D."/>
            <person name="Gonzalez J."/>
            <person name="Henrissat B."/>
            <person name="Kuo A."/>
            <person name="Liang C."/>
            <person name="Lipzen A."/>
            <person name="Lutzoni F."/>
            <person name="Magnuson J."/>
            <person name="Mondo S."/>
            <person name="Nolan M."/>
            <person name="Ohm R."/>
            <person name="Pangilinan J."/>
            <person name="Park H.-J."/>
            <person name="Ramirez L."/>
            <person name="Alfaro M."/>
            <person name="Sun H."/>
            <person name="Tritt A."/>
            <person name="Yoshinaga Y."/>
            <person name="Zwiers L.-H."/>
            <person name="Turgeon B."/>
            <person name="Goodwin S."/>
            <person name="Spatafora J."/>
            <person name="Crous P."/>
            <person name="Grigoriev I."/>
        </authorList>
    </citation>
    <scope>NUCLEOTIDE SEQUENCE</scope>
    <source>
        <strain evidence="1">CBS 260.36</strain>
    </source>
</reference>
<evidence type="ECO:0000313" key="1">
    <source>
        <dbReference type="EMBL" id="KAF2151457.1"/>
    </source>
</evidence>
<dbReference type="Gene3D" id="3.50.50.60">
    <property type="entry name" value="FAD/NAD(P)-binding domain"/>
    <property type="match status" value="1"/>
</dbReference>
<dbReference type="InterPro" id="IPR036188">
    <property type="entry name" value="FAD/NAD-bd_sf"/>
</dbReference>
<accession>A0A9P4J0Z2</accession>
<sequence>MHAIIHDASLVQCQYMKFRRDCHMLIGDILLARGECSNSQHGDGTCKHRSVYSRKRTRPMSCLHDMIMQPSTLGFIDCAFRVKLVPFSVRVVVLDDRPDQTYIGQTNGLLAMAIEMLQQLGLAASLIRQDFRIQYICMHCSKSSVLVIQALQTHI</sequence>
<keyword evidence="2" id="KW-1185">Reference proteome</keyword>
<protein>
    <submittedName>
        <fullName evidence="1">Uncharacterized protein</fullName>
    </submittedName>
</protein>
<gene>
    <name evidence="1" type="ORF">K461DRAFT_173285</name>
</gene>
<organism evidence="1 2">
    <name type="scientific">Myriangium duriaei CBS 260.36</name>
    <dbReference type="NCBI Taxonomy" id="1168546"/>
    <lineage>
        <taxon>Eukaryota</taxon>
        <taxon>Fungi</taxon>
        <taxon>Dikarya</taxon>
        <taxon>Ascomycota</taxon>
        <taxon>Pezizomycotina</taxon>
        <taxon>Dothideomycetes</taxon>
        <taxon>Dothideomycetidae</taxon>
        <taxon>Myriangiales</taxon>
        <taxon>Myriangiaceae</taxon>
        <taxon>Myriangium</taxon>
    </lineage>
</organism>
<proteinExistence type="predicted"/>